<proteinExistence type="predicted"/>
<evidence type="ECO:0000313" key="2">
    <source>
        <dbReference type="EMBL" id="PHU38502.1"/>
    </source>
</evidence>
<dbReference type="Proteomes" id="UP000224563">
    <property type="component" value="Unassembled WGS sequence"/>
</dbReference>
<keyword evidence="3" id="KW-1185">Reference proteome</keyword>
<dbReference type="Pfam" id="PF00148">
    <property type="entry name" value="Oxidored_nitro"/>
    <property type="match status" value="1"/>
</dbReference>
<dbReference type="InterPro" id="IPR049939">
    <property type="entry name" value="NifE-like"/>
</dbReference>
<dbReference type="InterPro" id="IPR000510">
    <property type="entry name" value="Nase/OxRdtase_comp1"/>
</dbReference>
<feature type="domain" description="Nitrogenase/oxidoreductase component 1" evidence="1">
    <location>
        <begin position="58"/>
        <end position="454"/>
    </location>
</feature>
<comment type="caution">
    <text evidence="2">The sequence shown here is derived from an EMBL/GenBank/DDBJ whole genome shotgun (WGS) entry which is preliminary data.</text>
</comment>
<dbReference type="GO" id="GO:0016491">
    <property type="term" value="F:oxidoreductase activity"/>
    <property type="evidence" value="ECO:0007669"/>
    <property type="project" value="InterPro"/>
</dbReference>
<organism evidence="2 3">
    <name type="scientific">Agathobacter ruminis</name>
    <dbReference type="NCBI Taxonomy" id="1712665"/>
    <lineage>
        <taxon>Bacteria</taxon>
        <taxon>Bacillati</taxon>
        <taxon>Bacillota</taxon>
        <taxon>Clostridia</taxon>
        <taxon>Lachnospirales</taxon>
        <taxon>Lachnospiraceae</taxon>
        <taxon>Agathobacter</taxon>
    </lineage>
</organism>
<accession>A0A2G3E5F2</accession>
<dbReference type="SUPFAM" id="SSF53807">
    <property type="entry name" value="Helical backbone' metal receptor"/>
    <property type="match status" value="1"/>
</dbReference>
<dbReference type="PANTHER" id="PTHR42956">
    <property type="entry name" value="NITROGENASE IRON-MOLYBDENUM COFACTOR BIOSYNTHESIS PROTEIN NIFE"/>
    <property type="match status" value="1"/>
</dbReference>
<dbReference type="EMBL" id="PDYG01000007">
    <property type="protein sequence ID" value="PHU38502.1"/>
    <property type="molecule type" value="Genomic_DNA"/>
</dbReference>
<dbReference type="Gene3D" id="3.40.50.12380">
    <property type="entry name" value="Nitrogenase MoFe cofactor biosynthesis protein NifE, C-terminal"/>
    <property type="match status" value="1"/>
</dbReference>
<gene>
    <name evidence="2" type="ORF">CSX02_02400</name>
</gene>
<evidence type="ECO:0000313" key="3">
    <source>
        <dbReference type="Proteomes" id="UP000224563"/>
    </source>
</evidence>
<sequence length="496" mass="54984">MSVINIEEPNVVIREKRLGTINAFTGTASEIVQKSEAGTLKDAKRKFSQCLGCNAQQAFCQLSMIKDVAVINHAPIGCAGEFSDFNFTFRVEQEKRNLPEDIGRYFSTNIQEKDTVFGATKKLEETIHIAYERVKPRAIFVTTSCASGIIGEDIESVVEKASKELGIPVVTCSCEGFRSKVWTTGFDAAYHTVLRGIVKPPTKKTNKINVVNFWGSHVFDEIFERFGYEAQYIMPFASIEELEHCSEAAATIHICPSLSTYMGAGLSQLYDVPEITAPPAYGIDGTDGWLRALGKVLGKEDVAEELIREGHEKYVPEINKLKERFKGKRAYVTAGAAHGQALIHLLRELGFDVVGASVFHHDPIYDSGDRNMDVLAHAVSTYGDVKDYRVCNKQSCELVNALIRSKPDFIMARHGGMTLWGAKLGIPTLLIGDEQFGIGYKGALNYARRIDETLDSIEFIKNFSKHASNPYTEWWLTQEPGYFQNGGKGCGCREGA</sequence>
<dbReference type="Gene3D" id="3.40.50.1980">
    <property type="entry name" value="Nitrogenase molybdenum iron protein domain"/>
    <property type="match status" value="1"/>
</dbReference>
<dbReference type="PANTHER" id="PTHR42956:SF1">
    <property type="entry name" value="NITROGENASE IRON-MOLYBDENUM COFACTOR BIOSYNTHESIS PROTEIN NIFE"/>
    <property type="match status" value="1"/>
</dbReference>
<reference evidence="2 3" key="1">
    <citation type="submission" date="2017-10" db="EMBL/GenBank/DDBJ databases">
        <title>Resolving the taxonomy of Roseburia spp., Eubacterium rectale and Agathobacter spp. through phylogenomic analysis.</title>
        <authorList>
            <person name="Sheridan P.O."/>
            <person name="Walker A.W."/>
            <person name="Duncan S.H."/>
            <person name="Scott K.P."/>
            <person name="Toole P.W.O."/>
            <person name="Luis P."/>
            <person name="Flint H.J."/>
        </authorList>
    </citation>
    <scope>NUCLEOTIDE SEQUENCE [LARGE SCALE GENOMIC DNA]</scope>
    <source>
        <strain evidence="2 3">JK623</strain>
    </source>
</reference>
<dbReference type="RefSeq" id="WP_099385496.1">
    <property type="nucleotide sequence ID" value="NZ_JANSWH010000033.1"/>
</dbReference>
<dbReference type="AlphaFoldDB" id="A0A2G3E5F2"/>
<reference evidence="2 3" key="2">
    <citation type="submission" date="2017-10" db="EMBL/GenBank/DDBJ databases">
        <authorList>
            <person name="Banno H."/>
            <person name="Chua N.-H."/>
        </authorList>
    </citation>
    <scope>NUCLEOTIDE SEQUENCE [LARGE SCALE GENOMIC DNA]</scope>
    <source>
        <strain evidence="2 3">JK623</strain>
    </source>
</reference>
<evidence type="ECO:0000259" key="1">
    <source>
        <dbReference type="Pfam" id="PF00148"/>
    </source>
</evidence>
<name>A0A2G3E5F2_9FIRM</name>
<protein>
    <submittedName>
        <fullName evidence="2">Nitrogenase</fullName>
    </submittedName>
</protein>